<dbReference type="EMBL" id="CP001287">
    <property type="protein sequence ID" value="ACK67695.1"/>
    <property type="molecule type" value="Genomic_DNA"/>
</dbReference>
<dbReference type="InterPro" id="IPR035901">
    <property type="entry name" value="GIY-YIG_endonuc_sf"/>
</dbReference>
<dbReference type="CDD" id="cd00719">
    <property type="entry name" value="GIY-YIG_SF"/>
    <property type="match status" value="1"/>
</dbReference>
<dbReference type="SMART" id="SM00465">
    <property type="entry name" value="GIYc"/>
    <property type="match status" value="1"/>
</dbReference>
<protein>
    <submittedName>
        <fullName evidence="3">Excinuclease ABC C subunit domain protein</fullName>
    </submittedName>
</protein>
<evidence type="ECO:0000313" key="3">
    <source>
        <dbReference type="EMBL" id="ACK67695.1"/>
    </source>
</evidence>
<evidence type="ECO:0000256" key="1">
    <source>
        <dbReference type="SAM" id="Coils"/>
    </source>
</evidence>
<dbReference type="PROSITE" id="PS50164">
    <property type="entry name" value="GIY_YIG"/>
    <property type="match status" value="1"/>
</dbReference>
<reference evidence="4" key="1">
    <citation type="journal article" date="2011" name="MBio">
        <title>Novel metabolic attributes of the genus Cyanothece, comprising a group of unicellular nitrogen-fixing Cyanobacteria.</title>
        <authorList>
            <person name="Bandyopadhyay A."/>
            <person name="Elvitigala T."/>
            <person name="Welsh E."/>
            <person name="Stockel J."/>
            <person name="Liberton M."/>
            <person name="Min H."/>
            <person name="Sherman L.A."/>
            <person name="Pakrasi H.B."/>
        </authorList>
    </citation>
    <scope>NUCLEOTIDE SEQUENCE [LARGE SCALE GENOMIC DNA]</scope>
    <source>
        <strain evidence="4">PCC 8801</strain>
    </source>
</reference>
<keyword evidence="4" id="KW-1185">Reference proteome</keyword>
<evidence type="ECO:0000313" key="4">
    <source>
        <dbReference type="Proteomes" id="UP000008204"/>
    </source>
</evidence>
<name>B7K2Z4_RIPO1</name>
<dbReference type="HOGENOM" id="CLU_908097_0_0_3"/>
<dbReference type="InterPro" id="IPR000305">
    <property type="entry name" value="GIY-YIG_endonuc"/>
</dbReference>
<feature type="domain" description="GIY-YIG" evidence="2">
    <location>
        <begin position="24"/>
        <end position="99"/>
    </location>
</feature>
<dbReference type="KEGG" id="cyp:PCC8801_3743"/>
<keyword evidence="1" id="KW-0175">Coiled coil</keyword>
<dbReference type="STRING" id="41431.PCC8801_3743"/>
<dbReference type="Gene3D" id="3.40.1440.10">
    <property type="entry name" value="GIY-YIG endonuclease"/>
    <property type="match status" value="1"/>
</dbReference>
<dbReference type="AlphaFoldDB" id="B7K2Z4"/>
<organism evidence="3 4">
    <name type="scientific">Rippkaea orientalis (strain PCC 8801 / RF-1)</name>
    <name type="common">Cyanothece sp. (strain PCC 8801)</name>
    <dbReference type="NCBI Taxonomy" id="41431"/>
    <lineage>
        <taxon>Bacteria</taxon>
        <taxon>Bacillati</taxon>
        <taxon>Cyanobacteriota</taxon>
        <taxon>Cyanophyceae</taxon>
        <taxon>Oscillatoriophycideae</taxon>
        <taxon>Chroococcales</taxon>
        <taxon>Aphanothecaceae</taxon>
        <taxon>Rippkaea</taxon>
        <taxon>Rippkaea orientalis</taxon>
    </lineage>
</organism>
<proteinExistence type="predicted"/>
<dbReference type="RefSeq" id="WP_012596953.1">
    <property type="nucleotide sequence ID" value="NC_011726.1"/>
</dbReference>
<dbReference type="SUPFAM" id="SSF82771">
    <property type="entry name" value="GIY-YIG endonuclease"/>
    <property type="match status" value="1"/>
</dbReference>
<dbReference type="Proteomes" id="UP000008204">
    <property type="component" value="Chromosome"/>
</dbReference>
<evidence type="ECO:0000259" key="2">
    <source>
        <dbReference type="PROSITE" id="PS50164"/>
    </source>
</evidence>
<gene>
    <name evidence="3" type="ordered locus">PCC8801_3743</name>
</gene>
<accession>B7K2Z4</accession>
<sequence>MMKGDSRIIAFPCVTLKNRDQLPSSSGIYYVLDESNIVWYIGQAKNLQSRWQGKDHHRLFQLASQKKLKFCIYYQSINFDQLDQVETQEISRYNPYLNQTRVKHKTVRPSETLLRETLIKLSGHIVVLGVESPRKEFPYLIEQCQRYKENWWIQKRVLESPVIHLAIDGDRLNQLSDNYKVFHHLTNSLFKSRKNYGNKWEQPPGFKKNPHIAVGQGARLLTNGFAIEISIIYNIQELMNDVKEVELASEKLLALGENGIKQLQETYYKGFLSLAKVTENSINNIQEKSGHLLLSRLTTYCQDLIKLVFNEEIKREELENNSQKILEEYDQGLRGIGSRSGLINYHKE</sequence>
<feature type="coiled-coil region" evidence="1">
    <location>
        <begin position="301"/>
        <end position="328"/>
    </location>
</feature>
<dbReference type="eggNOG" id="COG0322">
    <property type="taxonomic scope" value="Bacteria"/>
</dbReference>